<evidence type="ECO:0000313" key="1">
    <source>
        <dbReference type="EMBL" id="SVC83617.1"/>
    </source>
</evidence>
<dbReference type="Pfam" id="PF15956">
    <property type="entry name" value="DUF4760"/>
    <property type="match status" value="1"/>
</dbReference>
<protein>
    <submittedName>
        <fullName evidence="1">Uncharacterized protein</fullName>
    </submittedName>
</protein>
<dbReference type="InterPro" id="IPR031876">
    <property type="entry name" value="DUF4760"/>
</dbReference>
<reference evidence="1" key="1">
    <citation type="submission" date="2018-05" db="EMBL/GenBank/DDBJ databases">
        <authorList>
            <person name="Lanie J.A."/>
            <person name="Ng W.-L."/>
            <person name="Kazmierczak K.M."/>
            <person name="Andrzejewski T.M."/>
            <person name="Davidsen T.M."/>
            <person name="Wayne K.J."/>
            <person name="Tettelin H."/>
            <person name="Glass J.I."/>
            <person name="Rusch D."/>
            <person name="Podicherti R."/>
            <person name="Tsui H.-C.T."/>
            <person name="Winkler M.E."/>
        </authorList>
    </citation>
    <scope>NUCLEOTIDE SEQUENCE</scope>
</reference>
<name>A0A382QF00_9ZZZZ</name>
<accession>A0A382QF00</accession>
<gene>
    <name evidence="1" type="ORF">METZ01_LOCUS336471</name>
</gene>
<sequence length="138" mass="15616">MSTPYENADLLMRLYDFRREAELRDARNWVIRSFNPNSPEDYTAALASENSAKLRMVMSYWDMAAAFVVHGAIAAPMFHATSGEMLATFCKIEHMLEEVREHTGQGNLLSHVEEVAAEWPGATERMAGLREYLATLSE</sequence>
<organism evidence="1">
    <name type="scientific">marine metagenome</name>
    <dbReference type="NCBI Taxonomy" id="408172"/>
    <lineage>
        <taxon>unclassified sequences</taxon>
        <taxon>metagenomes</taxon>
        <taxon>ecological metagenomes</taxon>
    </lineage>
</organism>
<dbReference type="EMBL" id="UINC01113780">
    <property type="protein sequence ID" value="SVC83617.1"/>
    <property type="molecule type" value="Genomic_DNA"/>
</dbReference>
<proteinExistence type="predicted"/>
<dbReference type="AlphaFoldDB" id="A0A382QF00"/>